<dbReference type="PATRIC" id="fig|741277.3.peg.3295"/>
<name>G6FY88_9CYAN</name>
<sequence length="43" mass="4635">MMSPKHLYIGGGEATRSKIQLPTNVKIIPSITGLLGGIALWRD</sequence>
<proteinExistence type="predicted"/>
<keyword evidence="2" id="KW-1185">Reference proteome</keyword>
<comment type="caution">
    <text evidence="1">The sequence shown here is derived from an EMBL/GenBank/DDBJ whole genome shotgun (WGS) entry which is preliminary data.</text>
</comment>
<dbReference type="GO" id="GO:0016301">
    <property type="term" value="F:kinase activity"/>
    <property type="evidence" value="ECO:0007669"/>
    <property type="project" value="UniProtKB-KW"/>
</dbReference>
<evidence type="ECO:0000313" key="1">
    <source>
        <dbReference type="EMBL" id="EHC09665.1"/>
    </source>
</evidence>
<gene>
    <name evidence="1" type="ORF">FJSC11DRAFT_3837</name>
</gene>
<dbReference type="Proteomes" id="UP000004344">
    <property type="component" value="Unassembled WGS sequence"/>
</dbReference>
<keyword evidence="1" id="KW-0418">Kinase</keyword>
<protein>
    <submittedName>
        <fullName evidence="1">Polyphosphate glucokinase</fullName>
    </submittedName>
</protein>
<dbReference type="AlphaFoldDB" id="G6FY88"/>
<evidence type="ECO:0000313" key="2">
    <source>
        <dbReference type="Proteomes" id="UP000004344"/>
    </source>
</evidence>
<organism evidence="1 2">
    <name type="scientific">Fischerella thermalis JSC-11</name>
    <dbReference type="NCBI Taxonomy" id="741277"/>
    <lineage>
        <taxon>Bacteria</taxon>
        <taxon>Bacillati</taxon>
        <taxon>Cyanobacteriota</taxon>
        <taxon>Cyanophyceae</taxon>
        <taxon>Nostocales</taxon>
        <taxon>Hapalosiphonaceae</taxon>
        <taxon>Fischerella</taxon>
    </lineage>
</organism>
<accession>G6FY88</accession>
<reference evidence="1 2" key="1">
    <citation type="submission" date="2011-09" db="EMBL/GenBank/DDBJ databases">
        <title>The draft genome of Fischerella sp. JSC-11.</title>
        <authorList>
            <consortium name="US DOE Joint Genome Institute (JGI-PGF)"/>
            <person name="Lucas S."/>
            <person name="Han J."/>
            <person name="Lapidus A."/>
            <person name="Cheng J.-F."/>
            <person name="Goodwin L."/>
            <person name="Pitluck S."/>
            <person name="Peters L."/>
            <person name="Land M.L."/>
            <person name="Hauser L."/>
            <person name="Sarkisova S."/>
            <person name="Bryant D.A."/>
            <person name="Brown I."/>
            <person name="Woyke T.J."/>
        </authorList>
    </citation>
    <scope>NUCLEOTIDE SEQUENCE [LARGE SCALE GENOMIC DNA]</scope>
    <source>
        <strain evidence="1 2">JSC-11</strain>
    </source>
</reference>
<keyword evidence="1" id="KW-0808">Transferase</keyword>
<dbReference type="EMBL" id="AGIZ01000013">
    <property type="protein sequence ID" value="EHC09665.1"/>
    <property type="molecule type" value="Genomic_DNA"/>
</dbReference>